<geneLocation type="plasmid" evidence="3 4">
    <name>p1</name>
</geneLocation>
<dbReference type="Gene3D" id="3.40.50.150">
    <property type="entry name" value="Vaccinia Virus protein VP39"/>
    <property type="match status" value="1"/>
</dbReference>
<dbReference type="GO" id="GO:0005524">
    <property type="term" value="F:ATP binding"/>
    <property type="evidence" value="ECO:0007669"/>
    <property type="project" value="InterPro"/>
</dbReference>
<evidence type="ECO:0000313" key="3">
    <source>
        <dbReference type="EMBL" id="QSB07179.1"/>
    </source>
</evidence>
<dbReference type="InterPro" id="IPR052933">
    <property type="entry name" value="DNA_Protect_Modify"/>
</dbReference>
<keyword evidence="3" id="KW-0614">Plasmid</keyword>
<feature type="compositionally biased region" description="Basic and acidic residues" evidence="1">
    <location>
        <begin position="1729"/>
        <end position="1740"/>
    </location>
</feature>
<dbReference type="Gene3D" id="3.40.50.300">
    <property type="entry name" value="P-loop containing nucleotide triphosphate hydrolases"/>
    <property type="match status" value="2"/>
</dbReference>
<dbReference type="SMART" id="SM00487">
    <property type="entry name" value="DEXDc"/>
    <property type="match status" value="1"/>
</dbReference>
<dbReference type="RefSeq" id="WP_213173174.1">
    <property type="nucleotide sequence ID" value="NZ_CP070498.1"/>
</dbReference>
<dbReference type="PRINTS" id="PR00507">
    <property type="entry name" value="N12N6MTFRASE"/>
</dbReference>
<dbReference type="InterPro" id="IPR027417">
    <property type="entry name" value="P-loop_NTPase"/>
</dbReference>
<feature type="domain" description="Helicase C-terminal" evidence="2">
    <location>
        <begin position="1209"/>
        <end position="1380"/>
    </location>
</feature>
<dbReference type="SMART" id="SM00490">
    <property type="entry name" value="HELICc"/>
    <property type="match status" value="1"/>
</dbReference>
<dbReference type="PANTHER" id="PTHR41313:SF1">
    <property type="entry name" value="DNA METHYLASE ADENINE-SPECIFIC DOMAIN-CONTAINING PROTEIN"/>
    <property type="match status" value="1"/>
</dbReference>
<sequence>MQNNLEALRVLRRVQAEDRTADSSEQEVLARWSGWGAVPQVFDPRREEFAQARQELEQLLSRAQMRQASATTLNAHYTDVAYTKVIWQAVQDLGFTSGEVLEPGCGSGNFIGSAPEGAHLTGVELDETTAGIAQALYPQASILASGFEDIRARDSFDVTVGNVPFHDSTIFDPVYNPNDLSTHNYFILKSLQLTRPGGIVAVVTSAFTSDATNPAARREIGQWGDLLGAVRLPNRAHWTAAGTDVMTDVLLLRRREMDTDPSELTRLWEQTSAAEEGQPARINDVFVQRPDWVIGQVRVEKNRFGTMGISVVGDTQPDAVAAQLRGALNGITQSAREMGMGFSPETERMEIPAASVSYMDDPPERFIRENTATEQADHFQMWSLGAWRDMTVPKTQRAELRALLGIRDTVVSLVDAEANNLDETVEIRQLREQLNERYDAYFSTWGPINRVKLIPRWSTDPETGQKVPLLDKNTGEQKVTRRFPPQGGFRGDAHAFLVKALENYEPISGVATKEDIFTHRVLRRRTEVLGAETAADALAISLDRTNRVDLDLIAQLLGVEADKARQQLDSLVFDDPVSGELVTKSEYCSGDVQSKLDAARAAAQTDPAMYANVDALKKVLPTPLTSQDIKASLGSAWIPAADVQAFLREILHDRNLRVEHAGGSFWAISGARNDGPIATGEWGTPRLPAPAIAEHLLTAKPIKLTRQIDTPDGGKKSVADLFATRVAQAKADAMNEKFVSWLWSDAQRAQRLLEFYNRTFNSEVPRVYDGQHLTLPGLSDFYTLYDHQRAAVHRMMCQPSIGLFHGVGAGKTLEMAVGIMEMKRLKMVNKPVVAVPNHMLEQFNREWLLAYPQAKLLAASTEDLSKDRRREFISRIATGDWDAVIITHSAFEKIALSAESQKAYYDAERDKLHRMKSFAVGDDQRRTVKQIEGYIKRINTREAKALDRIERNRDTDLTFEQTGIDYVTVDEAHLYKNRFRASNIDSMAIIGSNRSTDLDMKLGYLRSTGKKRVTCLATATPFPNSLGEVHTMLQFLAPERLEELGYDIYDCWATTHCEIVTAIEVSPEGGIRTTTRFARFGNVPELQRVIFGVADIKLSEDLNLVVPDIVARASDGERLPEIVAIPRSSALSDYMGEIGKRASDVRSGVVPDTVDNMLKISGDGRAVSADVRLRGIETDEPQKVDVAADRIAQIWQTYRDTVYTDRYGQDQPLTGGLQLVFCDLGTPSDKWNVYDQLRENLVERGMERRRVRFIHEARNDIEKGQLFEAARTGNIDVLIGSTAKMGVGTNVQARVVAMHHLDCPWRPADVTQREGRGIRQGNQNDEIQVLRYVVEESFDPYVWQTVARKAVANNQVMRTDFAVREIEDIDEVTLSFNEIKAIASGNPLLLELAEAEATVAKLEGIRRGHQAMLHSLRETISGNQSRIDGLEGVNEALAVAIPQVRDTRGEKFHAVIRGEEFNEFTAASDALREQLQKFISAGVPTGGSRALGQFAGFGLKAVAGINNTVSVELDQVPLVAAKVNSATLSTAQPLTKLRNDLAKLPDMIQQNVATMASLRADIIAAEERLDTPFAQEAELATARARFEEIDAEMKKASKPESNAVLDVVLEADSETSKMRITGVFPQAMSEDNYIHVVEVLENSGFEQQDEGDWARKGQFPSRPGFLAEYAPLFEKRLGIPITLTDQGTVIYQGQGVEVKREVKELTSATAAQSSAASAFPRPVSAGSHRATDPERDKRVQQEVQQRSGMTQKGDEQTRLAFCGWRGCRHRAGWQFRWRRGEHSFLTHDDHIAGWRGHSR</sequence>
<name>A0A895XV97_9ACTN</name>
<organism evidence="3 4">
    <name type="scientific">Natronoglycomyces albus</name>
    <dbReference type="NCBI Taxonomy" id="2811108"/>
    <lineage>
        <taxon>Bacteria</taxon>
        <taxon>Bacillati</taxon>
        <taxon>Actinomycetota</taxon>
        <taxon>Actinomycetes</taxon>
        <taxon>Glycomycetales</taxon>
        <taxon>Glycomycetaceae</taxon>
        <taxon>Natronoglycomyces</taxon>
    </lineage>
</organism>
<dbReference type="Proteomes" id="UP000662939">
    <property type="component" value="Plasmid p1"/>
</dbReference>
<dbReference type="InterPro" id="IPR001650">
    <property type="entry name" value="Helicase_C-like"/>
</dbReference>
<reference evidence="3" key="1">
    <citation type="submission" date="2021-02" db="EMBL/GenBank/DDBJ databases">
        <title>Natronoglycomyces albus gen. nov., sp. nov, a haloalkaliphilic actinobacterium from a soda solonchak soil.</title>
        <authorList>
            <person name="Sorokin D.Y."/>
            <person name="Khijniak T.V."/>
            <person name="Zakharycheva A.P."/>
            <person name="Boueva O.V."/>
            <person name="Ariskina E.V."/>
            <person name="Hahnke R.L."/>
            <person name="Bunk B."/>
            <person name="Sproer C."/>
            <person name="Schumann P."/>
            <person name="Evtushenko L.I."/>
            <person name="Kublanov I.V."/>
        </authorList>
    </citation>
    <scope>NUCLEOTIDE SEQUENCE</scope>
    <source>
        <strain evidence="3">DSM 106290</strain>
        <plasmid evidence="3">p1</plasmid>
    </source>
</reference>
<dbReference type="InterPro" id="IPR014001">
    <property type="entry name" value="Helicase_ATP-bd"/>
</dbReference>
<dbReference type="InterPro" id="IPR029063">
    <property type="entry name" value="SAM-dependent_MTases_sf"/>
</dbReference>
<feature type="compositionally biased region" description="Polar residues" evidence="1">
    <location>
        <begin position="1741"/>
        <end position="1750"/>
    </location>
</feature>
<dbReference type="PROSITE" id="PS51194">
    <property type="entry name" value="HELICASE_CTER"/>
    <property type="match status" value="1"/>
</dbReference>
<dbReference type="PANTHER" id="PTHR41313">
    <property type="entry name" value="ADENINE-SPECIFIC METHYLTRANSFERASE"/>
    <property type="match status" value="1"/>
</dbReference>
<gene>
    <name evidence="3" type="ORF">JQS30_16885</name>
</gene>
<dbReference type="KEGG" id="nav:JQS30_16885"/>
<protein>
    <recommendedName>
        <fullName evidence="2">Helicase C-terminal domain-containing protein</fullName>
    </recommendedName>
</protein>
<dbReference type="SUPFAM" id="SSF52540">
    <property type="entry name" value="P-loop containing nucleoside triphosphate hydrolases"/>
    <property type="match status" value="2"/>
</dbReference>
<proteinExistence type="predicted"/>
<dbReference type="InterPro" id="IPR000330">
    <property type="entry name" value="SNF2_N"/>
</dbReference>
<dbReference type="Pfam" id="PF00271">
    <property type="entry name" value="Helicase_C"/>
    <property type="match status" value="1"/>
</dbReference>
<evidence type="ECO:0000259" key="2">
    <source>
        <dbReference type="PROSITE" id="PS51194"/>
    </source>
</evidence>
<dbReference type="SUPFAM" id="SSF53335">
    <property type="entry name" value="S-adenosyl-L-methionine-dependent methyltransferases"/>
    <property type="match status" value="1"/>
</dbReference>
<dbReference type="CDD" id="cd02440">
    <property type="entry name" value="AdoMet_MTases"/>
    <property type="match status" value="1"/>
</dbReference>
<feature type="region of interest" description="Disordered" evidence="1">
    <location>
        <begin position="1710"/>
        <end position="1754"/>
    </location>
</feature>
<dbReference type="EMBL" id="CP070498">
    <property type="protein sequence ID" value="QSB07179.1"/>
    <property type="molecule type" value="Genomic_DNA"/>
</dbReference>
<evidence type="ECO:0000313" key="4">
    <source>
        <dbReference type="Proteomes" id="UP000662939"/>
    </source>
</evidence>
<dbReference type="Pfam" id="PF00176">
    <property type="entry name" value="SNF2-rel_dom"/>
    <property type="match status" value="1"/>
</dbReference>
<accession>A0A895XV97</accession>
<evidence type="ECO:0000256" key="1">
    <source>
        <dbReference type="SAM" id="MobiDB-lite"/>
    </source>
</evidence>
<keyword evidence="4" id="KW-1185">Reference proteome</keyword>